<dbReference type="NCBIfam" id="NF033788">
    <property type="entry name" value="HTH_metalloreg"/>
    <property type="match status" value="1"/>
</dbReference>
<dbReference type="RefSeq" id="WP_115414294.1">
    <property type="nucleotide sequence ID" value="NZ_CP031356.1"/>
</dbReference>
<evidence type="ECO:0000313" key="7">
    <source>
        <dbReference type="EMBL" id="RRR24286.1"/>
    </source>
</evidence>
<evidence type="ECO:0000256" key="1">
    <source>
        <dbReference type="ARBA" id="ARBA00023015"/>
    </source>
</evidence>
<evidence type="ECO:0000256" key="3">
    <source>
        <dbReference type="ARBA" id="ARBA00023163"/>
    </source>
</evidence>
<evidence type="ECO:0000256" key="4">
    <source>
        <dbReference type="SAM" id="MobiDB-lite"/>
    </source>
</evidence>
<organism evidence="7 9">
    <name type="scientific">Brachybacterium saurashtrense</name>
    <dbReference type="NCBI Taxonomy" id="556288"/>
    <lineage>
        <taxon>Bacteria</taxon>
        <taxon>Bacillati</taxon>
        <taxon>Actinomycetota</taxon>
        <taxon>Actinomycetes</taxon>
        <taxon>Micrococcales</taxon>
        <taxon>Dermabacteraceae</taxon>
        <taxon>Brachybacterium</taxon>
    </lineage>
</organism>
<feature type="domain" description="HTH arsR-type" evidence="5">
    <location>
        <begin position="5"/>
        <end position="105"/>
    </location>
</feature>
<keyword evidence="8" id="KW-1185">Reference proteome</keyword>
<keyword evidence="1" id="KW-0805">Transcription regulation</keyword>
<evidence type="ECO:0000259" key="5">
    <source>
        <dbReference type="PROSITE" id="PS50987"/>
    </source>
</evidence>
<dbReference type="CDD" id="cd00090">
    <property type="entry name" value="HTH_ARSR"/>
    <property type="match status" value="1"/>
</dbReference>
<dbReference type="PANTHER" id="PTHR33154">
    <property type="entry name" value="TRANSCRIPTIONAL REGULATOR, ARSR FAMILY"/>
    <property type="match status" value="1"/>
</dbReference>
<evidence type="ECO:0000256" key="2">
    <source>
        <dbReference type="ARBA" id="ARBA00023125"/>
    </source>
</evidence>
<dbReference type="AlphaFoldDB" id="A0A345YRJ3"/>
<dbReference type="InterPro" id="IPR036390">
    <property type="entry name" value="WH_DNA-bd_sf"/>
</dbReference>
<dbReference type="OrthoDB" id="3401849at2"/>
<dbReference type="KEGG" id="bsau:DWV08_13595"/>
<keyword evidence="3" id="KW-0804">Transcription</keyword>
<dbReference type="GO" id="GO:0003677">
    <property type="term" value="F:DNA binding"/>
    <property type="evidence" value="ECO:0007669"/>
    <property type="project" value="UniProtKB-KW"/>
</dbReference>
<evidence type="ECO:0000313" key="9">
    <source>
        <dbReference type="Proteomes" id="UP000282185"/>
    </source>
</evidence>
<dbReference type="InterPro" id="IPR011991">
    <property type="entry name" value="ArsR-like_HTH"/>
</dbReference>
<evidence type="ECO:0000313" key="8">
    <source>
        <dbReference type="Proteomes" id="UP000254236"/>
    </source>
</evidence>
<dbReference type="InterPro" id="IPR036388">
    <property type="entry name" value="WH-like_DNA-bd_sf"/>
</dbReference>
<protein>
    <submittedName>
        <fullName evidence="7">ArsR family transcriptional regulator</fullName>
    </submittedName>
</protein>
<dbReference type="SUPFAM" id="SSF46785">
    <property type="entry name" value="Winged helix' DNA-binding domain"/>
    <property type="match status" value="1"/>
</dbReference>
<dbReference type="GO" id="GO:0003700">
    <property type="term" value="F:DNA-binding transcription factor activity"/>
    <property type="evidence" value="ECO:0007669"/>
    <property type="project" value="InterPro"/>
</dbReference>
<dbReference type="PANTHER" id="PTHR33154:SF33">
    <property type="entry name" value="TRANSCRIPTIONAL REPRESSOR SDPR"/>
    <property type="match status" value="1"/>
</dbReference>
<dbReference type="PROSITE" id="PS50987">
    <property type="entry name" value="HTH_ARSR_2"/>
    <property type="match status" value="1"/>
</dbReference>
<dbReference type="InterPro" id="IPR051081">
    <property type="entry name" value="HTH_MetalResp_TranReg"/>
</dbReference>
<sequence>MAMQMDSAPPLFEVDESQAALFHALAEPTRLALLQHLSTGEHRVRDLVDHLHLAQSTVSKHLACLRDCGLISMRSEGRASWFSLTDPGRLHSLLALASAMLSGAGAAPTVHELLHDPRVGGGPAGTDRTPDGGGALDEDGPR</sequence>
<dbReference type="EMBL" id="CP031356">
    <property type="protein sequence ID" value="AXK46545.1"/>
    <property type="molecule type" value="Genomic_DNA"/>
</dbReference>
<gene>
    <name evidence="6" type="ORF">DWV08_13595</name>
    <name evidence="7" type="ORF">DXU92_05345</name>
</gene>
<dbReference type="Proteomes" id="UP000282185">
    <property type="component" value="Unassembled WGS sequence"/>
</dbReference>
<dbReference type="SMART" id="SM00418">
    <property type="entry name" value="HTH_ARSR"/>
    <property type="match status" value="1"/>
</dbReference>
<evidence type="ECO:0000313" key="6">
    <source>
        <dbReference type="EMBL" id="AXK46545.1"/>
    </source>
</evidence>
<keyword evidence="2" id="KW-0238">DNA-binding</keyword>
<dbReference type="Proteomes" id="UP000254236">
    <property type="component" value="Chromosome"/>
</dbReference>
<reference evidence="7 9" key="2">
    <citation type="submission" date="2018-08" db="EMBL/GenBank/DDBJ databases">
        <title>Brachybacterium saurashtrense DSM 23186.</title>
        <authorList>
            <person name="Li Y."/>
        </authorList>
    </citation>
    <scope>NUCLEOTIDE SEQUENCE [LARGE SCALE GENOMIC DNA]</scope>
    <source>
        <strain evidence="7 9">DSM 23186</strain>
    </source>
</reference>
<accession>A0A345YRJ3</accession>
<name>A0A345YRJ3_9MICO</name>
<dbReference type="PRINTS" id="PR00778">
    <property type="entry name" value="HTHARSR"/>
</dbReference>
<dbReference type="EMBL" id="QSWH01000002">
    <property type="protein sequence ID" value="RRR24286.1"/>
    <property type="molecule type" value="Genomic_DNA"/>
</dbReference>
<proteinExistence type="predicted"/>
<dbReference type="InterPro" id="IPR001845">
    <property type="entry name" value="HTH_ArsR_DNA-bd_dom"/>
</dbReference>
<dbReference type="Gene3D" id="1.10.10.10">
    <property type="entry name" value="Winged helix-like DNA-binding domain superfamily/Winged helix DNA-binding domain"/>
    <property type="match status" value="1"/>
</dbReference>
<reference evidence="6 8" key="1">
    <citation type="submission" date="2018-07" db="EMBL/GenBank/DDBJ databases">
        <title>Brachybacterium saurashtrense DSM 23186 genome sequence.</title>
        <authorList>
            <person name="Guo L."/>
        </authorList>
    </citation>
    <scope>NUCLEOTIDE SEQUENCE [LARGE SCALE GENOMIC DNA]</scope>
    <source>
        <strain evidence="6 8">DSM 23186</strain>
    </source>
</reference>
<dbReference type="Pfam" id="PF01022">
    <property type="entry name" value="HTH_5"/>
    <property type="match status" value="1"/>
</dbReference>
<feature type="region of interest" description="Disordered" evidence="4">
    <location>
        <begin position="115"/>
        <end position="142"/>
    </location>
</feature>